<dbReference type="InterPro" id="IPR008271">
    <property type="entry name" value="Ser/Thr_kinase_AS"/>
</dbReference>
<dbReference type="Gene3D" id="1.20.930.20">
    <property type="entry name" value="Adaptor protein Cbl, N-terminal domain"/>
    <property type="match status" value="1"/>
</dbReference>
<gene>
    <name evidence="7" type="ORF">B0H17DRAFT_1177703</name>
</gene>
<dbReference type="AlphaFoldDB" id="A0AAD7GIY8"/>
<dbReference type="PROSITE" id="PS50011">
    <property type="entry name" value="PROTEIN_KINASE_DOM"/>
    <property type="match status" value="1"/>
</dbReference>
<dbReference type="Pfam" id="PF07714">
    <property type="entry name" value="PK_Tyr_Ser-Thr"/>
    <property type="match status" value="1"/>
</dbReference>
<evidence type="ECO:0000256" key="3">
    <source>
        <dbReference type="ARBA" id="ARBA00022840"/>
    </source>
</evidence>
<keyword evidence="7" id="KW-0808">Transferase</keyword>
<dbReference type="PROSITE" id="PS00107">
    <property type="entry name" value="PROTEIN_KINASE_ATP"/>
    <property type="match status" value="1"/>
</dbReference>
<evidence type="ECO:0000256" key="5">
    <source>
        <dbReference type="SAM" id="MobiDB-lite"/>
    </source>
</evidence>
<dbReference type="InterPro" id="IPR051681">
    <property type="entry name" value="Ser/Thr_Kinases-Pseudokinases"/>
</dbReference>
<feature type="domain" description="Protein kinase" evidence="6">
    <location>
        <begin position="218"/>
        <end position="451"/>
    </location>
</feature>
<dbReference type="Proteomes" id="UP001221757">
    <property type="component" value="Unassembled WGS sequence"/>
</dbReference>
<evidence type="ECO:0000256" key="2">
    <source>
        <dbReference type="ARBA" id="ARBA00022741"/>
    </source>
</evidence>
<dbReference type="InterPro" id="IPR011009">
    <property type="entry name" value="Kinase-like_dom_sf"/>
</dbReference>
<name>A0AAD7GIY8_MYCRO</name>
<dbReference type="GO" id="GO:0007166">
    <property type="term" value="P:cell surface receptor signaling pathway"/>
    <property type="evidence" value="ECO:0007669"/>
    <property type="project" value="InterPro"/>
</dbReference>
<dbReference type="EMBL" id="JARKIE010000031">
    <property type="protein sequence ID" value="KAJ7697210.1"/>
    <property type="molecule type" value="Genomic_DNA"/>
</dbReference>
<evidence type="ECO:0000313" key="7">
    <source>
        <dbReference type="EMBL" id="KAJ7697210.1"/>
    </source>
</evidence>
<dbReference type="InterPro" id="IPR059179">
    <property type="entry name" value="MLKL-like_MCAfunc"/>
</dbReference>
<keyword evidence="8" id="KW-1185">Reference proteome</keyword>
<comment type="caution">
    <text evidence="7">The sequence shown here is derived from an EMBL/GenBank/DDBJ whole genome shotgun (WGS) entry which is preliminary data.</text>
</comment>
<dbReference type="Pfam" id="PF13374">
    <property type="entry name" value="TPR_10"/>
    <property type="match status" value="1"/>
</dbReference>
<feature type="binding site" evidence="4">
    <location>
        <position position="245"/>
    </location>
    <ligand>
        <name>ATP</name>
        <dbReference type="ChEBI" id="CHEBI:30616"/>
    </ligand>
</feature>
<evidence type="ECO:0000259" key="6">
    <source>
        <dbReference type="PROSITE" id="PS50011"/>
    </source>
</evidence>
<dbReference type="Gene3D" id="1.25.40.10">
    <property type="entry name" value="Tetratricopeptide repeat domain"/>
    <property type="match status" value="1"/>
</dbReference>
<reference evidence="7" key="1">
    <citation type="submission" date="2023-03" db="EMBL/GenBank/DDBJ databases">
        <title>Massive genome expansion in bonnet fungi (Mycena s.s.) driven by repeated elements and novel gene families across ecological guilds.</title>
        <authorList>
            <consortium name="Lawrence Berkeley National Laboratory"/>
            <person name="Harder C.B."/>
            <person name="Miyauchi S."/>
            <person name="Viragh M."/>
            <person name="Kuo A."/>
            <person name="Thoen E."/>
            <person name="Andreopoulos B."/>
            <person name="Lu D."/>
            <person name="Skrede I."/>
            <person name="Drula E."/>
            <person name="Henrissat B."/>
            <person name="Morin E."/>
            <person name="Kohler A."/>
            <person name="Barry K."/>
            <person name="LaButti K."/>
            <person name="Morin E."/>
            <person name="Salamov A."/>
            <person name="Lipzen A."/>
            <person name="Mereny Z."/>
            <person name="Hegedus B."/>
            <person name="Baldrian P."/>
            <person name="Stursova M."/>
            <person name="Weitz H."/>
            <person name="Taylor A."/>
            <person name="Grigoriev I.V."/>
            <person name="Nagy L.G."/>
            <person name="Martin F."/>
            <person name="Kauserud H."/>
        </authorList>
    </citation>
    <scope>NUCLEOTIDE SEQUENCE</scope>
    <source>
        <strain evidence="7">CBHHK067</strain>
    </source>
</reference>
<keyword evidence="2 4" id="KW-0547">Nucleotide-binding</keyword>
<dbReference type="SMART" id="SM00220">
    <property type="entry name" value="S_TKc"/>
    <property type="match status" value="1"/>
</dbReference>
<dbReference type="InterPro" id="IPR001245">
    <property type="entry name" value="Ser-Thr/Tyr_kinase_cat_dom"/>
</dbReference>
<evidence type="ECO:0000256" key="4">
    <source>
        <dbReference type="PROSITE-ProRule" id="PRU10141"/>
    </source>
</evidence>
<keyword evidence="1" id="KW-0723">Serine/threonine-protein kinase</keyword>
<dbReference type="GO" id="GO:0005524">
    <property type="term" value="F:ATP binding"/>
    <property type="evidence" value="ECO:0007669"/>
    <property type="project" value="UniProtKB-UniRule"/>
</dbReference>
<proteinExistence type="predicted"/>
<dbReference type="PANTHER" id="PTHR44329">
    <property type="entry name" value="SERINE/THREONINE-PROTEIN KINASE TNNI3K-RELATED"/>
    <property type="match status" value="1"/>
</dbReference>
<dbReference type="GO" id="GO:0004674">
    <property type="term" value="F:protein serine/threonine kinase activity"/>
    <property type="evidence" value="ECO:0007669"/>
    <property type="project" value="UniProtKB-KW"/>
</dbReference>
<dbReference type="CDD" id="cd21037">
    <property type="entry name" value="MLKL_NTD"/>
    <property type="match status" value="1"/>
</dbReference>
<dbReference type="PANTHER" id="PTHR44329:SF298">
    <property type="entry name" value="MIXED LINEAGE KINASE DOMAIN-LIKE PROTEIN"/>
    <property type="match status" value="1"/>
</dbReference>
<accession>A0AAD7GIY8</accession>
<feature type="region of interest" description="Disordered" evidence="5">
    <location>
        <begin position="475"/>
        <end position="549"/>
    </location>
</feature>
<evidence type="ECO:0000313" key="8">
    <source>
        <dbReference type="Proteomes" id="UP001221757"/>
    </source>
</evidence>
<dbReference type="Pfam" id="PF00069">
    <property type="entry name" value="Pkinase"/>
    <property type="match status" value="1"/>
</dbReference>
<dbReference type="Gene3D" id="3.30.200.20">
    <property type="entry name" value="Phosphorylase Kinase, domain 1"/>
    <property type="match status" value="1"/>
</dbReference>
<feature type="compositionally biased region" description="Polar residues" evidence="5">
    <location>
        <begin position="525"/>
        <end position="547"/>
    </location>
</feature>
<feature type="compositionally biased region" description="Polar residues" evidence="5">
    <location>
        <begin position="480"/>
        <end position="495"/>
    </location>
</feature>
<sequence length="624" mass="69797">MDAALGLAGVVPVPGLDSVFRLFSFIVVGVPEVQASRKQIKALASTTGRLLATLNAEFLAKRLIEENCRKQLEDLRSLLEDIHQFTDKETRKRFFKALLQKDSRISDIENFYRRIGVIINEFQITSLLNVQSMLKNDEVARIEDAESLAARLDSLERNQLDLKEALAMMVSIQRRLETQPVLTSNPEQQFYAHALEYLTSTTGKRVEAEDWMIPAFEVDYGAEIGSGGFGTVYRGTWNRTEVAIKCVHNFGGMKPNVSVWLNLRHPNILQFLGANTLDDKPFIMMPYLPYNARQFLQRHTEFDPLYIICHGDLKGINVLVDDLGRALLCDFGLTRIKADITSRTAQIGTTITSGSRNWMAPEMFAGSPARLPSDMYAFGMTVYELYTDEIPLSSVAFTDFVEVVLRMDVRPERPDPEECPRLADSLWDLAESCWTKNPKERPTARQAHDMIAHLIQDMTRHAQPRAHSMPTVALKAGDSMGSSSAHSNTGLQRSISAGAPDTSWHSRESSSPPSSMPPQPLPYSRSASEGSTPSYSREALANTSGSGRDTRVLRMRTKILGPDHPDTLLAMHNLAVIYYAVGKAQDTIQLTMEVVERENEVLGSGHPYTRRSTRLLEKAFQTLA</sequence>
<keyword evidence="3 4" id="KW-0067">ATP-binding</keyword>
<dbReference type="InterPro" id="IPR000719">
    <property type="entry name" value="Prot_kinase_dom"/>
</dbReference>
<organism evidence="7 8">
    <name type="scientific">Mycena rosella</name>
    <name type="common">Pink bonnet</name>
    <name type="synonym">Agaricus rosellus</name>
    <dbReference type="NCBI Taxonomy" id="1033263"/>
    <lineage>
        <taxon>Eukaryota</taxon>
        <taxon>Fungi</taxon>
        <taxon>Dikarya</taxon>
        <taxon>Basidiomycota</taxon>
        <taxon>Agaricomycotina</taxon>
        <taxon>Agaricomycetes</taxon>
        <taxon>Agaricomycetidae</taxon>
        <taxon>Agaricales</taxon>
        <taxon>Marasmiineae</taxon>
        <taxon>Mycenaceae</taxon>
        <taxon>Mycena</taxon>
    </lineage>
</organism>
<dbReference type="InterPro" id="IPR011990">
    <property type="entry name" value="TPR-like_helical_dom_sf"/>
</dbReference>
<protein>
    <submittedName>
        <fullName evidence="7">Kinase-like domain-containing protein</fullName>
    </submittedName>
</protein>
<keyword evidence="7" id="KW-0418">Kinase</keyword>
<dbReference type="SUPFAM" id="SSF56112">
    <property type="entry name" value="Protein kinase-like (PK-like)"/>
    <property type="match status" value="1"/>
</dbReference>
<dbReference type="Gene3D" id="1.10.510.10">
    <property type="entry name" value="Transferase(Phosphotransferase) domain 1"/>
    <property type="match status" value="1"/>
</dbReference>
<dbReference type="InterPro" id="IPR017441">
    <property type="entry name" value="Protein_kinase_ATP_BS"/>
</dbReference>
<dbReference type="InterPro" id="IPR036537">
    <property type="entry name" value="Adaptor_Cbl_N_dom_sf"/>
</dbReference>
<dbReference type="PROSITE" id="PS00108">
    <property type="entry name" value="PROTEIN_KINASE_ST"/>
    <property type="match status" value="1"/>
</dbReference>
<evidence type="ECO:0000256" key="1">
    <source>
        <dbReference type="ARBA" id="ARBA00022527"/>
    </source>
</evidence>